<dbReference type="Gene3D" id="3.10.580.10">
    <property type="entry name" value="CBS-domain"/>
    <property type="match status" value="1"/>
</dbReference>
<dbReference type="PANTHER" id="PTHR43080:SF2">
    <property type="entry name" value="CBS DOMAIN-CONTAINING PROTEIN"/>
    <property type="match status" value="1"/>
</dbReference>
<dbReference type="PROSITE" id="PS51371">
    <property type="entry name" value="CBS"/>
    <property type="match status" value="2"/>
</dbReference>
<evidence type="ECO:0000259" key="3">
    <source>
        <dbReference type="PROSITE" id="PS51371"/>
    </source>
</evidence>
<dbReference type="RefSeq" id="WP_036961686.1">
    <property type="nucleotide sequence ID" value="NZ_JBIRYI010000002.1"/>
</dbReference>
<feature type="domain" description="CBS" evidence="3">
    <location>
        <begin position="73"/>
        <end position="132"/>
    </location>
</feature>
<dbReference type="Pfam" id="PF00571">
    <property type="entry name" value="CBS"/>
    <property type="match status" value="2"/>
</dbReference>
<evidence type="ECO:0000256" key="2">
    <source>
        <dbReference type="PROSITE-ProRule" id="PRU00703"/>
    </source>
</evidence>
<gene>
    <name evidence="4" type="ORF">ACH47X_03870</name>
</gene>
<name>A0ABW7XF98_9MICO</name>
<keyword evidence="1 2" id="KW-0129">CBS domain</keyword>
<proteinExistence type="predicted"/>
<protein>
    <submittedName>
        <fullName evidence="4">CBS domain-containing protein</fullName>
    </submittedName>
</protein>
<organism evidence="4 5">
    <name type="scientific">Promicromonospora kroppenstedtii</name>
    <dbReference type="NCBI Taxonomy" id="440482"/>
    <lineage>
        <taxon>Bacteria</taxon>
        <taxon>Bacillati</taxon>
        <taxon>Actinomycetota</taxon>
        <taxon>Actinomycetes</taxon>
        <taxon>Micrococcales</taxon>
        <taxon>Promicromonosporaceae</taxon>
        <taxon>Promicromonospora</taxon>
    </lineage>
</organism>
<dbReference type="InterPro" id="IPR000644">
    <property type="entry name" value="CBS_dom"/>
</dbReference>
<dbReference type="Proteomes" id="UP001611580">
    <property type="component" value="Unassembled WGS sequence"/>
</dbReference>
<accession>A0ABW7XF98</accession>
<comment type="caution">
    <text evidence="4">The sequence shown here is derived from an EMBL/GenBank/DDBJ whole genome shotgun (WGS) entry which is preliminary data.</text>
</comment>
<reference evidence="4 5" key="1">
    <citation type="submission" date="2024-10" db="EMBL/GenBank/DDBJ databases">
        <title>The Natural Products Discovery Center: Release of the First 8490 Sequenced Strains for Exploring Actinobacteria Biosynthetic Diversity.</title>
        <authorList>
            <person name="Kalkreuter E."/>
            <person name="Kautsar S.A."/>
            <person name="Yang D."/>
            <person name="Bader C.D."/>
            <person name="Teijaro C.N."/>
            <person name="Fluegel L."/>
            <person name="Davis C.M."/>
            <person name="Simpson J.R."/>
            <person name="Lauterbach L."/>
            <person name="Steele A.D."/>
            <person name="Gui C."/>
            <person name="Meng S."/>
            <person name="Li G."/>
            <person name="Viehrig K."/>
            <person name="Ye F."/>
            <person name="Su P."/>
            <person name="Kiefer A.F."/>
            <person name="Nichols A."/>
            <person name="Cepeda A.J."/>
            <person name="Yan W."/>
            <person name="Fan B."/>
            <person name="Jiang Y."/>
            <person name="Adhikari A."/>
            <person name="Zheng C.-J."/>
            <person name="Schuster L."/>
            <person name="Cowan T.M."/>
            <person name="Smanski M.J."/>
            <person name="Chevrette M.G."/>
            <person name="De Carvalho L.P.S."/>
            <person name="Shen B."/>
        </authorList>
    </citation>
    <scope>NUCLEOTIDE SEQUENCE [LARGE SCALE GENOMIC DNA]</scope>
    <source>
        <strain evidence="4 5">NPDC019481</strain>
    </source>
</reference>
<evidence type="ECO:0000313" key="5">
    <source>
        <dbReference type="Proteomes" id="UP001611580"/>
    </source>
</evidence>
<dbReference type="InterPro" id="IPR051257">
    <property type="entry name" value="Diverse_CBS-Domain"/>
</dbReference>
<sequence length="139" mass="14470">MTQQTVADVMTPSPTTVDITDTLRTVAQTMAEQDIGALVVRAGTAAVGIVTDRDLVVRGLAAGLATDTPVQQLVTGQVVTVGHTDPVETAVEVMRKAAVRRVPVLDGDTLVGIVSIGDLALERDPTSALADISRSEPNR</sequence>
<dbReference type="EMBL" id="JBIRYI010000002">
    <property type="protein sequence ID" value="MFI2486018.1"/>
    <property type="molecule type" value="Genomic_DNA"/>
</dbReference>
<keyword evidence="5" id="KW-1185">Reference proteome</keyword>
<dbReference type="PANTHER" id="PTHR43080">
    <property type="entry name" value="CBS DOMAIN-CONTAINING PROTEIN CBSX3, MITOCHONDRIAL"/>
    <property type="match status" value="1"/>
</dbReference>
<feature type="domain" description="CBS" evidence="3">
    <location>
        <begin position="10"/>
        <end position="66"/>
    </location>
</feature>
<evidence type="ECO:0000313" key="4">
    <source>
        <dbReference type="EMBL" id="MFI2486018.1"/>
    </source>
</evidence>
<dbReference type="SUPFAM" id="SSF54631">
    <property type="entry name" value="CBS-domain pair"/>
    <property type="match status" value="1"/>
</dbReference>
<evidence type="ECO:0000256" key="1">
    <source>
        <dbReference type="ARBA" id="ARBA00023122"/>
    </source>
</evidence>
<dbReference type="InterPro" id="IPR046342">
    <property type="entry name" value="CBS_dom_sf"/>
</dbReference>
<dbReference type="SMART" id="SM00116">
    <property type="entry name" value="CBS"/>
    <property type="match status" value="2"/>
</dbReference>